<dbReference type="AlphaFoldDB" id="A0A420VK60"/>
<protein>
    <submittedName>
        <fullName evidence="1">Uncharacterized protein</fullName>
    </submittedName>
</protein>
<proteinExistence type="predicted"/>
<organism evidence="1 2">
    <name type="scientific">Caldibacillus debilis GB1</name>
    <dbReference type="NCBI Taxonomy" id="1339248"/>
    <lineage>
        <taxon>Bacteria</taxon>
        <taxon>Bacillati</taxon>
        <taxon>Bacillota</taxon>
        <taxon>Bacilli</taxon>
        <taxon>Bacillales</taxon>
        <taxon>Bacillaceae</taxon>
        <taxon>Caldibacillus</taxon>
    </lineage>
</organism>
<dbReference type="EMBL" id="AZRV01000001">
    <property type="protein sequence ID" value="RKO63940.1"/>
    <property type="molecule type" value="Genomic_DNA"/>
</dbReference>
<comment type="caution">
    <text evidence="1">The sequence shown here is derived from an EMBL/GenBank/DDBJ whole genome shotgun (WGS) entry which is preliminary data.</text>
</comment>
<dbReference type="Proteomes" id="UP000286235">
    <property type="component" value="Unassembled WGS sequence"/>
</dbReference>
<sequence length="146" mass="16162">MSNTEKSSSNIEKNLSIIAKNMSIIAEKMSIIHRRVQHRPKNVQHLHPMVQHGADGLVVHAISDPNGFHIGRFCIAISSHPVHENDLRRPTLTFTDTQSKSAAMIVRIGHGAIGFFISQNKNAVRYGFNNGRRKRAVGTGLDSQCS</sequence>
<name>A0A420VK60_9BACI</name>
<reference evidence="1 2" key="1">
    <citation type="submission" date="2013-12" db="EMBL/GenBank/DDBJ databases">
        <title>Genome and proteome characterization of Caldibacillus debilis GB1 derived from a cellulolytic aero-tolerant co-culture.</title>
        <authorList>
            <person name="Wushke S.T."/>
            <person name="Zhang X."/>
            <person name="Fristensky B."/>
            <person name="Wilkins J.A."/>
            <person name="Levin D.B."/>
            <person name="Sparling R."/>
        </authorList>
    </citation>
    <scope>NUCLEOTIDE SEQUENCE [LARGE SCALE GENOMIC DNA]</scope>
    <source>
        <strain evidence="1 2">GB1</strain>
    </source>
</reference>
<gene>
    <name evidence="1" type="ORF">Cdeb_02312</name>
</gene>
<accession>A0A420VK60</accession>
<keyword evidence="2" id="KW-1185">Reference proteome</keyword>
<evidence type="ECO:0000313" key="1">
    <source>
        <dbReference type="EMBL" id="RKO63940.1"/>
    </source>
</evidence>
<evidence type="ECO:0000313" key="2">
    <source>
        <dbReference type="Proteomes" id="UP000286235"/>
    </source>
</evidence>